<evidence type="ECO:0000313" key="3">
    <source>
        <dbReference type="Proteomes" id="UP000188268"/>
    </source>
</evidence>
<dbReference type="AlphaFoldDB" id="A0A1R3IKM2"/>
<dbReference type="Gramene" id="OMO83103">
    <property type="protein sequence ID" value="OMO83103"/>
    <property type="gene ID" value="CCACVL1_11557"/>
</dbReference>
<keyword evidence="3" id="KW-1185">Reference proteome</keyword>
<proteinExistence type="predicted"/>
<feature type="region of interest" description="Disordered" evidence="1">
    <location>
        <begin position="29"/>
        <end position="55"/>
    </location>
</feature>
<reference evidence="2 3" key="1">
    <citation type="submission" date="2013-09" db="EMBL/GenBank/DDBJ databases">
        <title>Corchorus capsularis genome sequencing.</title>
        <authorList>
            <person name="Alam M."/>
            <person name="Haque M.S."/>
            <person name="Islam M.S."/>
            <person name="Emdad E.M."/>
            <person name="Islam M.M."/>
            <person name="Ahmed B."/>
            <person name="Halim A."/>
            <person name="Hossen Q.M.M."/>
            <person name="Hossain M.Z."/>
            <person name="Ahmed R."/>
            <person name="Khan M.M."/>
            <person name="Islam R."/>
            <person name="Rashid M.M."/>
            <person name="Khan S.A."/>
            <person name="Rahman M.S."/>
            <person name="Alam M."/>
        </authorList>
    </citation>
    <scope>NUCLEOTIDE SEQUENCE [LARGE SCALE GENOMIC DNA]</scope>
    <source>
        <strain evidence="3">cv. CVL-1</strain>
        <tissue evidence="2">Whole seedling</tissue>
    </source>
</reference>
<comment type="caution">
    <text evidence="2">The sequence shown here is derived from an EMBL/GenBank/DDBJ whole genome shotgun (WGS) entry which is preliminary data.</text>
</comment>
<accession>A0A1R3IKM2</accession>
<organism evidence="2 3">
    <name type="scientific">Corchorus capsularis</name>
    <name type="common">Jute</name>
    <dbReference type="NCBI Taxonomy" id="210143"/>
    <lineage>
        <taxon>Eukaryota</taxon>
        <taxon>Viridiplantae</taxon>
        <taxon>Streptophyta</taxon>
        <taxon>Embryophyta</taxon>
        <taxon>Tracheophyta</taxon>
        <taxon>Spermatophyta</taxon>
        <taxon>Magnoliopsida</taxon>
        <taxon>eudicotyledons</taxon>
        <taxon>Gunneridae</taxon>
        <taxon>Pentapetalae</taxon>
        <taxon>rosids</taxon>
        <taxon>malvids</taxon>
        <taxon>Malvales</taxon>
        <taxon>Malvaceae</taxon>
        <taxon>Grewioideae</taxon>
        <taxon>Apeibeae</taxon>
        <taxon>Corchorus</taxon>
    </lineage>
</organism>
<dbReference type="Proteomes" id="UP000188268">
    <property type="component" value="Unassembled WGS sequence"/>
</dbReference>
<name>A0A1R3IKM2_COCAP</name>
<sequence>MGEMDEICSSPKYWAWLDPLKDELKKQSRFGSKSASGRPAHIFSPISLSSSGRLI</sequence>
<protein>
    <submittedName>
        <fullName evidence="2">Uncharacterized protein</fullName>
    </submittedName>
</protein>
<feature type="compositionally biased region" description="Polar residues" evidence="1">
    <location>
        <begin position="46"/>
        <end position="55"/>
    </location>
</feature>
<evidence type="ECO:0000256" key="1">
    <source>
        <dbReference type="SAM" id="MobiDB-lite"/>
    </source>
</evidence>
<gene>
    <name evidence="2" type="ORF">CCACVL1_11557</name>
</gene>
<evidence type="ECO:0000313" key="2">
    <source>
        <dbReference type="EMBL" id="OMO83103.1"/>
    </source>
</evidence>
<dbReference type="EMBL" id="AWWV01009920">
    <property type="protein sequence ID" value="OMO83103.1"/>
    <property type="molecule type" value="Genomic_DNA"/>
</dbReference>